<sequence>MDQIHYYQPQPDIRLIDANYQTFAFQRHYHLDFHIGLITKGAQTFRYRGHSHTAHAGQLVLMPPDELHDGEAWQQQGYQVNVFAIDPVSLSELADLRSPEQLLHFQQLIVHDASVFAVLQQAHQWLRQTQLSQLAQDCLPLEGFNLLFERYGALARQPVKRLGRQSLAELKSFLMAHLDQPVRLASLANLCDLSTTQLQRHFKATTGMTPYAWFAQLRLEQSMKLLQRGDAVADVAQQVGFYDQAHFCKAFKRQFGVAPSCVRQ</sequence>
<dbReference type="PANTHER" id="PTHR46796">
    <property type="entry name" value="HTH-TYPE TRANSCRIPTIONAL ACTIVATOR RHAS-RELATED"/>
    <property type="match status" value="1"/>
</dbReference>
<dbReference type="InterPro" id="IPR018062">
    <property type="entry name" value="HTH_AraC-typ_CS"/>
</dbReference>
<gene>
    <name evidence="6" type="ORF">CHH28_08965</name>
</gene>
<reference evidence="6 7" key="1">
    <citation type="submission" date="2017-07" db="EMBL/GenBank/DDBJ databases">
        <title>Annotated genome sequence of Bacterioplanes sanyensis isolated from Red Sea.</title>
        <authorList>
            <person name="Rehman Z.U."/>
        </authorList>
    </citation>
    <scope>NUCLEOTIDE SEQUENCE [LARGE SCALE GENOMIC DNA]</scope>
    <source>
        <strain evidence="6 7">NV9</strain>
    </source>
</reference>
<evidence type="ECO:0000256" key="3">
    <source>
        <dbReference type="ARBA" id="ARBA00023159"/>
    </source>
</evidence>
<keyword evidence="4" id="KW-0804">Transcription</keyword>
<dbReference type="SMART" id="SM00342">
    <property type="entry name" value="HTH_ARAC"/>
    <property type="match status" value="1"/>
</dbReference>
<dbReference type="AlphaFoldDB" id="A0A222FJH9"/>
<keyword evidence="7" id="KW-1185">Reference proteome</keyword>
<dbReference type="InterPro" id="IPR037923">
    <property type="entry name" value="HTH-like"/>
</dbReference>
<evidence type="ECO:0000313" key="7">
    <source>
        <dbReference type="Proteomes" id="UP000202440"/>
    </source>
</evidence>
<dbReference type="KEGG" id="bsan:CHH28_08965"/>
<dbReference type="RefSeq" id="WP_094059988.1">
    <property type="nucleotide sequence ID" value="NZ_CP022530.1"/>
</dbReference>
<keyword evidence="2" id="KW-0238">DNA-binding</keyword>
<dbReference type="InterPro" id="IPR003313">
    <property type="entry name" value="AraC-bd"/>
</dbReference>
<dbReference type="PROSITE" id="PS01124">
    <property type="entry name" value="HTH_ARAC_FAMILY_2"/>
    <property type="match status" value="1"/>
</dbReference>
<dbReference type="Pfam" id="PF12833">
    <property type="entry name" value="HTH_18"/>
    <property type="match status" value="1"/>
</dbReference>
<organism evidence="6 7">
    <name type="scientific">Bacterioplanes sanyensis</name>
    <dbReference type="NCBI Taxonomy" id="1249553"/>
    <lineage>
        <taxon>Bacteria</taxon>
        <taxon>Pseudomonadati</taxon>
        <taxon>Pseudomonadota</taxon>
        <taxon>Gammaproteobacteria</taxon>
        <taxon>Oceanospirillales</taxon>
        <taxon>Oceanospirillaceae</taxon>
        <taxon>Bacterioplanes</taxon>
    </lineage>
</organism>
<accession>A0A222FJH9</accession>
<keyword evidence="1" id="KW-0805">Transcription regulation</keyword>
<dbReference type="Proteomes" id="UP000202440">
    <property type="component" value="Chromosome"/>
</dbReference>
<dbReference type="GO" id="GO:0043565">
    <property type="term" value="F:sequence-specific DNA binding"/>
    <property type="evidence" value="ECO:0007669"/>
    <property type="project" value="InterPro"/>
</dbReference>
<name>A0A222FJH9_9GAMM</name>
<dbReference type="InterPro" id="IPR014710">
    <property type="entry name" value="RmlC-like_jellyroll"/>
</dbReference>
<dbReference type="PRINTS" id="PR00032">
    <property type="entry name" value="HTHARAC"/>
</dbReference>
<proteinExistence type="predicted"/>
<protein>
    <submittedName>
        <fullName evidence="6">AraC family transcriptional regulator</fullName>
    </submittedName>
</protein>
<dbReference type="GO" id="GO:0003700">
    <property type="term" value="F:DNA-binding transcription factor activity"/>
    <property type="evidence" value="ECO:0007669"/>
    <property type="project" value="InterPro"/>
</dbReference>
<dbReference type="InterPro" id="IPR020449">
    <property type="entry name" value="Tscrpt_reg_AraC-type_HTH"/>
</dbReference>
<dbReference type="SUPFAM" id="SSF51215">
    <property type="entry name" value="Regulatory protein AraC"/>
    <property type="match status" value="1"/>
</dbReference>
<feature type="domain" description="HTH araC/xylS-type" evidence="5">
    <location>
        <begin position="168"/>
        <end position="264"/>
    </location>
</feature>
<evidence type="ECO:0000256" key="2">
    <source>
        <dbReference type="ARBA" id="ARBA00023125"/>
    </source>
</evidence>
<evidence type="ECO:0000313" key="6">
    <source>
        <dbReference type="EMBL" id="ASP38802.1"/>
    </source>
</evidence>
<evidence type="ECO:0000259" key="5">
    <source>
        <dbReference type="PROSITE" id="PS01124"/>
    </source>
</evidence>
<dbReference type="SUPFAM" id="SSF46689">
    <property type="entry name" value="Homeodomain-like"/>
    <property type="match status" value="2"/>
</dbReference>
<dbReference type="Gene3D" id="1.10.10.60">
    <property type="entry name" value="Homeodomain-like"/>
    <property type="match status" value="1"/>
</dbReference>
<dbReference type="Gene3D" id="2.60.120.10">
    <property type="entry name" value="Jelly Rolls"/>
    <property type="match status" value="1"/>
</dbReference>
<dbReference type="EMBL" id="CP022530">
    <property type="protein sequence ID" value="ASP38802.1"/>
    <property type="molecule type" value="Genomic_DNA"/>
</dbReference>
<keyword evidence="3" id="KW-0010">Activator</keyword>
<dbReference type="PANTHER" id="PTHR46796:SF11">
    <property type="entry name" value="TRANSCRIPTIONAL REGULATOR-RELATED"/>
    <property type="match status" value="1"/>
</dbReference>
<dbReference type="InterPro" id="IPR009057">
    <property type="entry name" value="Homeodomain-like_sf"/>
</dbReference>
<evidence type="ECO:0000256" key="4">
    <source>
        <dbReference type="ARBA" id="ARBA00023163"/>
    </source>
</evidence>
<dbReference type="InterPro" id="IPR018060">
    <property type="entry name" value="HTH_AraC"/>
</dbReference>
<dbReference type="PROSITE" id="PS00041">
    <property type="entry name" value="HTH_ARAC_FAMILY_1"/>
    <property type="match status" value="1"/>
</dbReference>
<dbReference type="OrthoDB" id="9809338at2"/>
<evidence type="ECO:0000256" key="1">
    <source>
        <dbReference type="ARBA" id="ARBA00023015"/>
    </source>
</evidence>
<dbReference type="InterPro" id="IPR050204">
    <property type="entry name" value="AraC_XylS_family_regulators"/>
</dbReference>
<dbReference type="Pfam" id="PF02311">
    <property type="entry name" value="AraC_binding"/>
    <property type="match status" value="1"/>
</dbReference>